<evidence type="ECO:0000256" key="4">
    <source>
        <dbReference type="ARBA" id="ARBA00022490"/>
    </source>
</evidence>
<dbReference type="Pfam" id="PF09190">
    <property type="entry name" value="DALR_2"/>
    <property type="match status" value="1"/>
</dbReference>
<keyword evidence="5 12" id="KW-0436">Ligase</keyword>
<dbReference type="GO" id="GO:0006423">
    <property type="term" value="P:cysteinyl-tRNA aminoacylation"/>
    <property type="evidence" value="ECO:0007669"/>
    <property type="project" value="UniProtKB-UniRule"/>
</dbReference>
<dbReference type="Proteomes" id="UP000244948">
    <property type="component" value="Unassembled WGS sequence"/>
</dbReference>
<dbReference type="HAMAP" id="MF_00041">
    <property type="entry name" value="Cys_tRNA_synth"/>
    <property type="match status" value="1"/>
</dbReference>
<evidence type="ECO:0000256" key="12">
    <source>
        <dbReference type="HAMAP-Rule" id="MF_00041"/>
    </source>
</evidence>
<dbReference type="SUPFAM" id="SSF47323">
    <property type="entry name" value="Anticodon-binding domain of a subclass of class I aminoacyl-tRNA synthetases"/>
    <property type="match status" value="1"/>
</dbReference>
<comment type="subcellular location">
    <subcellularLocation>
        <location evidence="1 12">Cytoplasm</location>
    </subcellularLocation>
</comment>
<evidence type="ECO:0000256" key="5">
    <source>
        <dbReference type="ARBA" id="ARBA00022598"/>
    </source>
</evidence>
<dbReference type="Pfam" id="PF23493">
    <property type="entry name" value="CysS_C"/>
    <property type="match status" value="1"/>
</dbReference>
<dbReference type="SUPFAM" id="SSF52374">
    <property type="entry name" value="Nucleotidylyl transferase"/>
    <property type="match status" value="1"/>
</dbReference>
<dbReference type="GO" id="GO:0005524">
    <property type="term" value="F:ATP binding"/>
    <property type="evidence" value="ECO:0007669"/>
    <property type="project" value="UniProtKB-UniRule"/>
</dbReference>
<dbReference type="FunFam" id="3.40.50.620:FF:000009">
    <property type="entry name" value="Cysteine--tRNA ligase"/>
    <property type="match status" value="1"/>
</dbReference>
<dbReference type="Gene3D" id="3.40.50.620">
    <property type="entry name" value="HUPs"/>
    <property type="match status" value="1"/>
</dbReference>
<feature type="binding site" evidence="12">
    <location>
        <position position="269"/>
    </location>
    <ligand>
        <name>ATP</name>
        <dbReference type="ChEBI" id="CHEBI:30616"/>
    </ligand>
</feature>
<dbReference type="PRINTS" id="PR00983">
    <property type="entry name" value="TRNASYNTHCYS"/>
</dbReference>
<protein>
    <recommendedName>
        <fullName evidence="12">Cysteine--tRNA ligase</fullName>
        <ecNumber evidence="12">6.1.1.16</ecNumber>
    </recommendedName>
    <alternativeName>
        <fullName evidence="12">Cysteinyl-tRNA synthetase</fullName>
        <shortName evidence="12">CysRS</shortName>
    </alternativeName>
</protein>
<dbReference type="GO" id="GO:0004817">
    <property type="term" value="F:cysteine-tRNA ligase activity"/>
    <property type="evidence" value="ECO:0007669"/>
    <property type="project" value="UniProtKB-UniRule"/>
</dbReference>
<dbReference type="InterPro" id="IPR014729">
    <property type="entry name" value="Rossmann-like_a/b/a_fold"/>
</dbReference>
<evidence type="ECO:0000256" key="3">
    <source>
        <dbReference type="ARBA" id="ARBA00011245"/>
    </source>
</evidence>
<feature type="short sequence motif" description="'KMSKS' region" evidence="12">
    <location>
        <begin position="266"/>
        <end position="270"/>
    </location>
</feature>
<gene>
    <name evidence="12" type="primary">cysS</name>
    <name evidence="14" type="ORF">DC082_02850</name>
</gene>
<comment type="cofactor">
    <cofactor evidence="12">
        <name>Zn(2+)</name>
        <dbReference type="ChEBI" id="CHEBI:29105"/>
    </cofactor>
    <text evidence="12">Binds 1 zinc ion per subunit.</text>
</comment>
<dbReference type="InterPro" id="IPR015803">
    <property type="entry name" value="Cys-tRNA-ligase"/>
</dbReference>
<keyword evidence="15" id="KW-1185">Reference proteome</keyword>
<accession>A0A2U2AMQ0</accession>
<dbReference type="Pfam" id="PF01406">
    <property type="entry name" value="tRNA-synt_1e"/>
    <property type="match status" value="1"/>
</dbReference>
<dbReference type="PANTHER" id="PTHR10890">
    <property type="entry name" value="CYSTEINYL-TRNA SYNTHETASE"/>
    <property type="match status" value="1"/>
</dbReference>
<organism evidence="14 15">
    <name type="scientific">Ignatzschineria indica</name>
    <dbReference type="NCBI Taxonomy" id="472583"/>
    <lineage>
        <taxon>Bacteria</taxon>
        <taxon>Pseudomonadati</taxon>
        <taxon>Pseudomonadota</taxon>
        <taxon>Gammaproteobacteria</taxon>
        <taxon>Cardiobacteriales</taxon>
        <taxon>Ignatzschineriaceae</taxon>
        <taxon>Ignatzschineria</taxon>
    </lineage>
</organism>
<dbReference type="GO" id="GO:0005829">
    <property type="term" value="C:cytosol"/>
    <property type="evidence" value="ECO:0007669"/>
    <property type="project" value="TreeGrafter"/>
</dbReference>
<feature type="domain" description="Cysteinyl-tRNA synthetase class Ia DALR" evidence="13">
    <location>
        <begin position="342"/>
        <end position="397"/>
    </location>
</feature>
<dbReference type="InterPro" id="IPR032678">
    <property type="entry name" value="tRNA-synt_1_cat_dom"/>
</dbReference>
<comment type="catalytic activity">
    <reaction evidence="12">
        <text>tRNA(Cys) + L-cysteine + ATP = L-cysteinyl-tRNA(Cys) + AMP + diphosphate</text>
        <dbReference type="Rhea" id="RHEA:17773"/>
        <dbReference type="Rhea" id="RHEA-COMP:9661"/>
        <dbReference type="Rhea" id="RHEA-COMP:9679"/>
        <dbReference type="ChEBI" id="CHEBI:30616"/>
        <dbReference type="ChEBI" id="CHEBI:33019"/>
        <dbReference type="ChEBI" id="CHEBI:35235"/>
        <dbReference type="ChEBI" id="CHEBI:78442"/>
        <dbReference type="ChEBI" id="CHEBI:78517"/>
        <dbReference type="ChEBI" id="CHEBI:456215"/>
        <dbReference type="EC" id="6.1.1.16"/>
    </reaction>
</comment>
<dbReference type="InterPro" id="IPR024909">
    <property type="entry name" value="Cys-tRNA/MSH_ligase"/>
</dbReference>
<dbReference type="NCBIfam" id="TIGR00435">
    <property type="entry name" value="cysS"/>
    <property type="match status" value="1"/>
</dbReference>
<feature type="binding site" evidence="12">
    <location>
        <position position="28"/>
    </location>
    <ligand>
        <name>Zn(2+)</name>
        <dbReference type="ChEBI" id="CHEBI:29105"/>
    </ligand>
</feature>
<keyword evidence="11 12" id="KW-0030">Aminoacyl-tRNA synthetase</keyword>
<evidence type="ECO:0000313" key="14">
    <source>
        <dbReference type="EMBL" id="PWD84494.1"/>
    </source>
</evidence>
<dbReference type="SMART" id="SM00840">
    <property type="entry name" value="DALR_2"/>
    <property type="match status" value="1"/>
</dbReference>
<evidence type="ECO:0000256" key="6">
    <source>
        <dbReference type="ARBA" id="ARBA00022723"/>
    </source>
</evidence>
<keyword evidence="8 12" id="KW-0862">Zinc</keyword>
<comment type="caution">
    <text evidence="14">The sequence shown here is derived from an EMBL/GenBank/DDBJ whole genome shotgun (WGS) entry which is preliminary data.</text>
</comment>
<dbReference type="RefSeq" id="WP_109235668.1">
    <property type="nucleotide sequence ID" value="NZ_BMXZ01000001.1"/>
</dbReference>
<keyword evidence="10 12" id="KW-0648">Protein biosynthesis</keyword>
<evidence type="ECO:0000256" key="1">
    <source>
        <dbReference type="ARBA" id="ARBA00004496"/>
    </source>
</evidence>
<reference evidence="14 15" key="1">
    <citation type="journal article" date="2018" name="Genome Announc.">
        <title>Ignatzschineria cameli sp. nov., isolated from necrotic foot tissue of dromedaries (Camelus dromedarius) and associated maggots (Wohlfahrtia species) in Dubai.</title>
        <authorList>
            <person name="Tsang C.C."/>
            <person name="Tang J.Y."/>
            <person name="Fong J.Y."/>
            <person name="Kinne J."/>
            <person name="Lee H.H."/>
            <person name="Joseph M."/>
            <person name="Jose S."/>
            <person name="Schuster R.K."/>
            <person name="Tang Y."/>
            <person name="Sivakumar S."/>
            <person name="Chen J.H."/>
            <person name="Teng J.L."/>
            <person name="Lau S.K."/>
            <person name="Wernery U."/>
            <person name="Woo P.C."/>
        </authorList>
    </citation>
    <scope>NUCLEOTIDE SEQUENCE [LARGE SCALE GENOMIC DNA]</scope>
    <source>
        <strain evidence="14 15">KCTC 22643</strain>
    </source>
</reference>
<keyword evidence="7 12" id="KW-0547">Nucleotide-binding</keyword>
<dbReference type="InterPro" id="IPR015273">
    <property type="entry name" value="Cys-tRNA-synt_Ia_DALR"/>
</dbReference>
<dbReference type="EMBL" id="QEWR01000002">
    <property type="protein sequence ID" value="PWD84494.1"/>
    <property type="molecule type" value="Genomic_DNA"/>
</dbReference>
<feature type="binding site" evidence="12">
    <location>
        <position position="238"/>
    </location>
    <ligand>
        <name>Zn(2+)</name>
        <dbReference type="ChEBI" id="CHEBI:29105"/>
    </ligand>
</feature>
<comment type="subunit">
    <text evidence="3 12">Monomer.</text>
</comment>
<feature type="binding site" evidence="12">
    <location>
        <position position="234"/>
    </location>
    <ligand>
        <name>Zn(2+)</name>
        <dbReference type="ChEBI" id="CHEBI:29105"/>
    </ligand>
</feature>
<dbReference type="PANTHER" id="PTHR10890:SF3">
    <property type="entry name" value="CYSTEINE--TRNA LIGASE, CYTOPLASMIC"/>
    <property type="match status" value="1"/>
</dbReference>
<feature type="binding site" evidence="12">
    <location>
        <position position="209"/>
    </location>
    <ligand>
        <name>Zn(2+)</name>
        <dbReference type="ChEBI" id="CHEBI:29105"/>
    </ligand>
</feature>
<proteinExistence type="inferred from homology"/>
<comment type="similarity">
    <text evidence="2 12">Belongs to the class-I aminoacyl-tRNA synthetase family.</text>
</comment>
<keyword evidence="4 12" id="KW-0963">Cytoplasm</keyword>
<evidence type="ECO:0000259" key="13">
    <source>
        <dbReference type="SMART" id="SM00840"/>
    </source>
</evidence>
<keyword evidence="9 12" id="KW-0067">ATP-binding</keyword>
<evidence type="ECO:0000313" key="15">
    <source>
        <dbReference type="Proteomes" id="UP000244948"/>
    </source>
</evidence>
<dbReference type="AlphaFoldDB" id="A0A2U2AMQ0"/>
<keyword evidence="6 12" id="KW-0479">Metal-binding</keyword>
<feature type="short sequence motif" description="'HIGH' region" evidence="12">
    <location>
        <begin position="30"/>
        <end position="40"/>
    </location>
</feature>
<dbReference type="InterPro" id="IPR009080">
    <property type="entry name" value="tRNAsynth_Ia_anticodon-bd"/>
</dbReference>
<evidence type="ECO:0000256" key="8">
    <source>
        <dbReference type="ARBA" id="ARBA00022833"/>
    </source>
</evidence>
<evidence type="ECO:0000256" key="10">
    <source>
        <dbReference type="ARBA" id="ARBA00022917"/>
    </source>
</evidence>
<dbReference type="GO" id="GO:0008270">
    <property type="term" value="F:zinc ion binding"/>
    <property type="evidence" value="ECO:0007669"/>
    <property type="project" value="UniProtKB-UniRule"/>
</dbReference>
<evidence type="ECO:0000256" key="7">
    <source>
        <dbReference type="ARBA" id="ARBA00022741"/>
    </source>
</evidence>
<name>A0A2U2AMQ0_9GAMM</name>
<dbReference type="CDD" id="cd07963">
    <property type="entry name" value="Anticodon_Ia_Cys"/>
    <property type="match status" value="1"/>
</dbReference>
<evidence type="ECO:0000256" key="9">
    <source>
        <dbReference type="ARBA" id="ARBA00022840"/>
    </source>
</evidence>
<evidence type="ECO:0000256" key="2">
    <source>
        <dbReference type="ARBA" id="ARBA00005594"/>
    </source>
</evidence>
<evidence type="ECO:0000256" key="11">
    <source>
        <dbReference type="ARBA" id="ARBA00023146"/>
    </source>
</evidence>
<dbReference type="CDD" id="cd00672">
    <property type="entry name" value="CysRS_core"/>
    <property type="match status" value="1"/>
</dbReference>
<dbReference type="EC" id="6.1.1.16" evidence="12"/>
<sequence>MIQIYNSLTRKKEPFIPINPEQIKMYVCGMTVYDYCHIGHARSLVAFDMINRYFRHRGYNLKFVRNITDIDDKIIARANERGITIDELTAEFIEKMNEDCDALNILKPDEEPRATDHVAGMLTMIEQLIEKGLAYHADNGDVYYRVRQFKDYGKLSNQSIDELRAGERIAIDQYKEDPLDFVLWKHAKAGEPAWDSPFGPGRPGWHIECSVMSAEHLGEHFDIHGGGMDLKFPHHECEIAQSEGCHDKPMANYWMHNGFINIDNEKMSKSLGNFFTIREILELYPAEVLRFFILSTHYRSHINYSTDTITQAGNGLKRLYTALATAPEEIVPMPESHPILDNFYAAMDDDFNSPLAISILHEVANNYNRTKEPVYYTLLKELGAVLGILQQDPTHFLQGDTEHLAIDIDAMIAARNQARAEKNWAESDRIRDELAALGIALEDKDGQTTWRKIS</sequence>
<dbReference type="Gene3D" id="1.20.120.1910">
    <property type="entry name" value="Cysteine-tRNA ligase, C-terminal anti-codon recognition domain"/>
    <property type="match status" value="1"/>
</dbReference>
<dbReference type="InterPro" id="IPR056411">
    <property type="entry name" value="CysS_C"/>
</dbReference>